<dbReference type="EMBL" id="VOSL01000144">
    <property type="protein sequence ID" value="TXD31910.1"/>
    <property type="molecule type" value="Genomic_DNA"/>
</dbReference>
<proteinExistence type="predicted"/>
<dbReference type="Proteomes" id="UP000321046">
    <property type="component" value="Unassembled WGS sequence"/>
</dbReference>
<reference evidence="1 2" key="1">
    <citation type="submission" date="2019-08" db="EMBL/GenBank/DDBJ databases">
        <title>Bradymonadales sp. TMQ2.</title>
        <authorList>
            <person name="Liang Q."/>
        </authorList>
    </citation>
    <scope>NUCLEOTIDE SEQUENCE [LARGE SCALE GENOMIC DNA]</scope>
    <source>
        <strain evidence="1 2">TMQ2</strain>
    </source>
</reference>
<dbReference type="AlphaFoldDB" id="A0A5C6X1Z8"/>
<comment type="caution">
    <text evidence="1">The sequence shown here is derived from an EMBL/GenBank/DDBJ whole genome shotgun (WGS) entry which is preliminary data.</text>
</comment>
<evidence type="ECO:0000313" key="2">
    <source>
        <dbReference type="Proteomes" id="UP000321046"/>
    </source>
</evidence>
<sequence>MNDHLAYIAESLRLANLQPSEVAGTFNVAMGRGPSARKANVDPGPLLERLAQSHDDRIKALISGFVSGVEHALLEPRHSKASEWSFVESAGALMPVYQPPTFAMGVEAVHGHPAWVQPVSDEVVCAYVIRISPGLRVLTTDQFDRWGATADRVFAGARSMLFHRTRELQSRQFEDYLHVRRLHAGDGHDAARAMVYADAFYTEVGSGLRFSLPSPDHLLVIHESSDGNLEQLRAATDEVFETSDTPMTRAIFAFERGRPVVVEERHG</sequence>
<organism evidence="1 2">
    <name type="scientific">Lujinxingia vulgaris</name>
    <dbReference type="NCBI Taxonomy" id="2600176"/>
    <lineage>
        <taxon>Bacteria</taxon>
        <taxon>Deltaproteobacteria</taxon>
        <taxon>Bradymonadales</taxon>
        <taxon>Lujinxingiaceae</taxon>
        <taxon>Lujinxingia</taxon>
    </lineage>
</organism>
<protein>
    <submittedName>
        <fullName evidence="1">Uncharacterized protein</fullName>
    </submittedName>
</protein>
<dbReference type="OrthoDB" id="5494838at2"/>
<accession>A0A5C6X1Z8</accession>
<name>A0A5C6X1Z8_9DELT</name>
<evidence type="ECO:0000313" key="1">
    <source>
        <dbReference type="EMBL" id="TXD31910.1"/>
    </source>
</evidence>
<gene>
    <name evidence="1" type="ORF">FRC96_19980</name>
</gene>
<dbReference type="RefSeq" id="WP_146977209.1">
    <property type="nucleotide sequence ID" value="NZ_VOSL01000144.1"/>
</dbReference>